<evidence type="ECO:0000259" key="6">
    <source>
        <dbReference type="Pfam" id="PF02775"/>
    </source>
</evidence>
<evidence type="ECO:0000256" key="1">
    <source>
        <dbReference type="ARBA" id="ARBA00007812"/>
    </source>
</evidence>
<dbReference type="GO" id="GO:0005948">
    <property type="term" value="C:acetolactate synthase complex"/>
    <property type="evidence" value="ECO:0007669"/>
    <property type="project" value="TreeGrafter"/>
</dbReference>
<gene>
    <name evidence="8" type="ORF">GNE07_12385</name>
</gene>
<dbReference type="GO" id="GO:0030976">
    <property type="term" value="F:thiamine pyrophosphate binding"/>
    <property type="evidence" value="ECO:0007669"/>
    <property type="project" value="InterPro"/>
</dbReference>
<dbReference type="InterPro" id="IPR045229">
    <property type="entry name" value="TPP_enz"/>
</dbReference>
<dbReference type="GO" id="GO:0003984">
    <property type="term" value="F:acetolactate synthase activity"/>
    <property type="evidence" value="ECO:0007669"/>
    <property type="project" value="TreeGrafter"/>
</dbReference>
<evidence type="ECO:0000256" key="2">
    <source>
        <dbReference type="ARBA" id="ARBA00023052"/>
    </source>
</evidence>
<evidence type="ECO:0000259" key="5">
    <source>
        <dbReference type="Pfam" id="PF00205"/>
    </source>
</evidence>
<dbReference type="Proteomes" id="UP000434223">
    <property type="component" value="Unassembled WGS sequence"/>
</dbReference>
<feature type="domain" description="Thiamine pyrophosphate enzyme central" evidence="5">
    <location>
        <begin position="231"/>
        <end position="365"/>
    </location>
</feature>
<feature type="domain" description="Thiamine pyrophosphate enzyme TPP-binding" evidence="6">
    <location>
        <begin position="442"/>
        <end position="614"/>
    </location>
</feature>
<protein>
    <submittedName>
        <fullName evidence="8">Thiamine pyrophosphate-binding protein</fullName>
    </submittedName>
</protein>
<dbReference type="GO" id="GO:0009097">
    <property type="term" value="P:isoleucine biosynthetic process"/>
    <property type="evidence" value="ECO:0007669"/>
    <property type="project" value="TreeGrafter"/>
</dbReference>
<feature type="domain" description="Thiamine pyrophosphate enzyme N-terminal TPP-binding" evidence="7">
    <location>
        <begin position="3"/>
        <end position="108"/>
    </location>
</feature>
<dbReference type="SUPFAM" id="SSF52467">
    <property type="entry name" value="DHS-like NAD/FAD-binding domain"/>
    <property type="match status" value="1"/>
</dbReference>
<accession>A0AAW9WFE2</accession>
<dbReference type="CDD" id="cd07035">
    <property type="entry name" value="TPP_PYR_POX_like"/>
    <property type="match status" value="1"/>
</dbReference>
<keyword evidence="2 3" id="KW-0786">Thiamine pyrophosphate</keyword>
<dbReference type="InterPro" id="IPR012001">
    <property type="entry name" value="Thiamin_PyroP_enz_TPP-bd_dom"/>
</dbReference>
<dbReference type="Gene3D" id="3.40.50.1220">
    <property type="entry name" value="TPP-binding domain"/>
    <property type="match status" value="1"/>
</dbReference>
<dbReference type="InterPro" id="IPR011766">
    <property type="entry name" value="TPP_enzyme_TPP-bd"/>
</dbReference>
<dbReference type="SUPFAM" id="SSF52518">
    <property type="entry name" value="Thiamin diphosphate-binding fold (THDP-binding)"/>
    <property type="match status" value="2"/>
</dbReference>
<evidence type="ECO:0000259" key="7">
    <source>
        <dbReference type="Pfam" id="PF02776"/>
    </source>
</evidence>
<dbReference type="EMBL" id="WNME01000007">
    <property type="protein sequence ID" value="MUB63850.1"/>
    <property type="molecule type" value="Genomic_DNA"/>
</dbReference>
<dbReference type="InterPro" id="IPR029061">
    <property type="entry name" value="THDP-binding"/>
</dbReference>
<dbReference type="Pfam" id="PF02776">
    <property type="entry name" value="TPP_enzyme_N"/>
    <property type="match status" value="1"/>
</dbReference>
<evidence type="ECO:0000256" key="4">
    <source>
        <dbReference type="SAM" id="MobiDB-lite"/>
    </source>
</evidence>
<dbReference type="Pfam" id="PF00205">
    <property type="entry name" value="TPP_enzyme_M"/>
    <property type="match status" value="1"/>
</dbReference>
<proteinExistence type="inferred from homology"/>
<dbReference type="InterPro" id="IPR012000">
    <property type="entry name" value="Thiamin_PyroP_enz_cen_dom"/>
</dbReference>
<dbReference type="CDD" id="cd00568">
    <property type="entry name" value="TPP_enzymes"/>
    <property type="match status" value="1"/>
</dbReference>
<feature type="region of interest" description="Disordered" evidence="4">
    <location>
        <begin position="193"/>
        <end position="215"/>
    </location>
</feature>
<organism evidence="8 9">
    <name type="scientific">Hungatella hathewayi</name>
    <dbReference type="NCBI Taxonomy" id="154046"/>
    <lineage>
        <taxon>Bacteria</taxon>
        <taxon>Bacillati</taxon>
        <taxon>Bacillota</taxon>
        <taxon>Clostridia</taxon>
        <taxon>Lachnospirales</taxon>
        <taxon>Lachnospiraceae</taxon>
        <taxon>Hungatella</taxon>
    </lineage>
</organism>
<sequence>MRMKVSNYISQKLVEFGITQVFTVTGGGAMHLNDALGHQEGLTCLYNHHEQACAIAAECYARVQGRIAAVCVTTGPGGTNAITGVVGGWLDSIPMLVLSGQVRYDTTARWSGVGIRAMGDQEFDITKAIDCMTKYSEMVIDPMRIRYCLEKAIYLAYSGRPGPAWLDIPLNVQGAYIETEELIGFSQEDYEAGGDGWAAPSGSKTEADNAGQGEKRQVLPPAVTRETARVIIEKIKKSQRPVINAGNGIRIGHAFEVFSRVVEKLGVPVVTGWDSEDCMPDDHPLYTGRGGGMGDRAGNFAIQNSDLVLSLGSRLSIRQVGYNYSTWARAAYTIVNDIDPEELKKPSVHIDMAVHADVKDLLEQLERVLDEEYGNGQPVFAGGAGLPGMTWTDTCRMWKEKYPVVLPKHYDHGEEEDANVYAFMKEMSSRLKEEQVIVVGNGSACVVGGHACIIKQGQRFISNSAIASMGYDLPAAIGACMAVREGGAQEGRMQGAESQDTELQDTSSDIILITGDGSIQMNLQELQTIIHHRMPIKIFLINNGGYHSIRQTQKNFFGEPLVGIGVDSHDLSFPDMEKLAAAYGYPYCRACHNGELVPAIETALRTDGPVICEIFVSRDQNFEPKSAAKRLPDGTMVSPPLEDLSPFLPEEEMDENMIIPRIRE</sequence>
<dbReference type="PANTHER" id="PTHR18968">
    <property type="entry name" value="THIAMINE PYROPHOSPHATE ENZYMES"/>
    <property type="match status" value="1"/>
</dbReference>
<dbReference type="Gene3D" id="3.40.50.970">
    <property type="match status" value="2"/>
</dbReference>
<comment type="similarity">
    <text evidence="1 3">Belongs to the TPP enzyme family.</text>
</comment>
<evidence type="ECO:0000313" key="9">
    <source>
        <dbReference type="Proteomes" id="UP000434223"/>
    </source>
</evidence>
<dbReference type="GO" id="GO:0000287">
    <property type="term" value="F:magnesium ion binding"/>
    <property type="evidence" value="ECO:0007669"/>
    <property type="project" value="InterPro"/>
</dbReference>
<dbReference type="RefSeq" id="WP_055651177.1">
    <property type="nucleotide sequence ID" value="NZ_CABJBJ010000028.1"/>
</dbReference>
<reference evidence="8 9" key="1">
    <citation type="submission" date="2019-09" db="EMBL/GenBank/DDBJ databases">
        <title>Draft genome sequencing of Hungatella hathewayi 123Y-2.</title>
        <authorList>
            <person name="Lv Q."/>
            <person name="Li S."/>
        </authorList>
    </citation>
    <scope>NUCLEOTIDE SEQUENCE [LARGE SCALE GENOMIC DNA]</scope>
    <source>
        <strain evidence="8 9">123Y-2</strain>
    </source>
</reference>
<dbReference type="PANTHER" id="PTHR18968:SF142">
    <property type="entry name" value="ACETOLACTATE SYNTHASE"/>
    <property type="match status" value="1"/>
</dbReference>
<dbReference type="GO" id="GO:0050660">
    <property type="term" value="F:flavin adenine dinucleotide binding"/>
    <property type="evidence" value="ECO:0007669"/>
    <property type="project" value="TreeGrafter"/>
</dbReference>
<evidence type="ECO:0000313" key="8">
    <source>
        <dbReference type="EMBL" id="MUB63850.1"/>
    </source>
</evidence>
<evidence type="ECO:0000256" key="3">
    <source>
        <dbReference type="RuleBase" id="RU362132"/>
    </source>
</evidence>
<dbReference type="InterPro" id="IPR029035">
    <property type="entry name" value="DHS-like_NAD/FAD-binding_dom"/>
</dbReference>
<comment type="caution">
    <text evidence="8">The sequence shown here is derived from an EMBL/GenBank/DDBJ whole genome shotgun (WGS) entry which is preliminary data.</text>
</comment>
<dbReference type="AlphaFoldDB" id="A0AAW9WFE2"/>
<dbReference type="Pfam" id="PF02775">
    <property type="entry name" value="TPP_enzyme_C"/>
    <property type="match status" value="1"/>
</dbReference>
<dbReference type="GO" id="GO:0009099">
    <property type="term" value="P:L-valine biosynthetic process"/>
    <property type="evidence" value="ECO:0007669"/>
    <property type="project" value="TreeGrafter"/>
</dbReference>
<name>A0AAW9WFE2_9FIRM</name>